<dbReference type="Pfam" id="PF01245">
    <property type="entry name" value="Ribosomal_L19"/>
    <property type="match status" value="1"/>
</dbReference>
<gene>
    <name evidence="4" type="ORF">N0V93_005816</name>
</gene>
<dbReference type="AlphaFoldDB" id="A0A9W8YV68"/>
<keyword evidence="5" id="KW-1185">Reference proteome</keyword>
<dbReference type="SUPFAM" id="SSF50104">
    <property type="entry name" value="Translation proteins SH3-like domain"/>
    <property type="match status" value="1"/>
</dbReference>
<name>A0A9W8YV68_9PEZI</name>
<dbReference type="GO" id="GO:0006412">
    <property type="term" value="P:translation"/>
    <property type="evidence" value="ECO:0007669"/>
    <property type="project" value="InterPro"/>
</dbReference>
<evidence type="ECO:0000256" key="2">
    <source>
        <dbReference type="ARBA" id="ARBA00022980"/>
    </source>
</evidence>
<dbReference type="InterPro" id="IPR001857">
    <property type="entry name" value="Ribosomal_bL19"/>
</dbReference>
<evidence type="ECO:0000256" key="3">
    <source>
        <dbReference type="ARBA" id="ARBA00023274"/>
    </source>
</evidence>
<dbReference type="Gene3D" id="2.30.30.790">
    <property type="match status" value="1"/>
</dbReference>
<dbReference type="InterPro" id="IPR008991">
    <property type="entry name" value="Translation_prot_SH3-like_sf"/>
</dbReference>
<dbReference type="FunFam" id="2.30.30.790:FF:000007">
    <property type="entry name" value="Mitochondrial ribosomal protein, putative"/>
    <property type="match status" value="1"/>
</dbReference>
<proteinExistence type="inferred from homology"/>
<accession>A0A9W8YV68</accession>
<dbReference type="PANTHER" id="PTHR15680">
    <property type="entry name" value="RIBOSOMAL PROTEIN L19"/>
    <property type="match status" value="1"/>
</dbReference>
<reference evidence="4" key="1">
    <citation type="submission" date="2022-10" db="EMBL/GenBank/DDBJ databases">
        <title>Tapping the CABI collections for fungal endophytes: first genome assemblies for Collariella, Neodidymelliopsis, Ascochyta clinopodiicola, Didymella pomorum, Didymosphaeria variabile, Neocosmospora piperis and Neocucurbitaria cava.</title>
        <authorList>
            <person name="Hill R."/>
        </authorList>
    </citation>
    <scope>NUCLEOTIDE SEQUENCE</scope>
    <source>
        <strain evidence="4">IMI 355082</strain>
    </source>
</reference>
<comment type="similarity">
    <text evidence="1">Belongs to the bacterial ribosomal protein bL19 family.</text>
</comment>
<dbReference type="GO" id="GO:0005762">
    <property type="term" value="C:mitochondrial large ribosomal subunit"/>
    <property type="evidence" value="ECO:0007669"/>
    <property type="project" value="TreeGrafter"/>
</dbReference>
<dbReference type="OrthoDB" id="432645at2759"/>
<dbReference type="InterPro" id="IPR038657">
    <property type="entry name" value="Ribosomal_bL19_sf"/>
</dbReference>
<dbReference type="Proteomes" id="UP001140453">
    <property type="component" value="Unassembled WGS sequence"/>
</dbReference>
<evidence type="ECO:0008006" key="6">
    <source>
        <dbReference type="Google" id="ProtNLM"/>
    </source>
</evidence>
<dbReference type="EMBL" id="JAPEVB010000003">
    <property type="protein sequence ID" value="KAJ4392191.1"/>
    <property type="molecule type" value="Genomic_DNA"/>
</dbReference>
<keyword evidence="3" id="KW-0687">Ribonucleoprotein</keyword>
<dbReference type="GO" id="GO:0003735">
    <property type="term" value="F:structural constituent of ribosome"/>
    <property type="evidence" value="ECO:0007669"/>
    <property type="project" value="InterPro"/>
</dbReference>
<protein>
    <recommendedName>
        <fullName evidence="6">Ribosomal protein L19</fullName>
    </recommendedName>
</protein>
<evidence type="ECO:0000256" key="1">
    <source>
        <dbReference type="ARBA" id="ARBA00005781"/>
    </source>
</evidence>
<comment type="caution">
    <text evidence="4">The sequence shown here is derived from an EMBL/GenBank/DDBJ whole genome shotgun (WGS) entry which is preliminary data.</text>
</comment>
<dbReference type="PANTHER" id="PTHR15680:SF9">
    <property type="entry name" value="LARGE RIBOSOMAL SUBUNIT PROTEIN BL19M"/>
    <property type="match status" value="1"/>
</dbReference>
<organism evidence="4 5">
    <name type="scientific">Gnomoniopsis smithogilvyi</name>
    <dbReference type="NCBI Taxonomy" id="1191159"/>
    <lineage>
        <taxon>Eukaryota</taxon>
        <taxon>Fungi</taxon>
        <taxon>Dikarya</taxon>
        <taxon>Ascomycota</taxon>
        <taxon>Pezizomycotina</taxon>
        <taxon>Sordariomycetes</taxon>
        <taxon>Sordariomycetidae</taxon>
        <taxon>Diaporthales</taxon>
        <taxon>Gnomoniaceae</taxon>
        <taxon>Gnomoniopsis</taxon>
    </lineage>
</organism>
<evidence type="ECO:0000313" key="5">
    <source>
        <dbReference type="Proteomes" id="UP001140453"/>
    </source>
</evidence>
<sequence>MPRVFGLVNKTHRVKPGSPVYRTGFAVYTTPKTTLGRLPLTHAHLKRPFPTPVQAHHDYQIRKMDPSGARTKLFAKDNKDAARVGDVLMVSAKRSAEPFAGVLMCIRRRGIETAILLRGQLSRIGVEMWFKVYSRNVTGIEIIKRAAKRARRAKLTYLRHPKHDVGSVEHLVREWKRTRMNYAARASGGKKKKMRTTNF</sequence>
<keyword evidence="2" id="KW-0689">Ribosomal protein</keyword>
<evidence type="ECO:0000313" key="4">
    <source>
        <dbReference type="EMBL" id="KAJ4392191.1"/>
    </source>
</evidence>